<protein>
    <recommendedName>
        <fullName evidence="3">Dynein regulatory complex protein 9</fullName>
    </recommendedName>
    <alternativeName>
        <fullName evidence="9">IQ domain-containing protein G</fullName>
    </alternativeName>
</protein>
<dbReference type="GeneTree" id="ENSGT00730000111263"/>
<keyword evidence="8" id="KW-0966">Cell projection</keyword>
<name>A0A8C9S1F8_SCLFO</name>
<keyword evidence="4" id="KW-0963">Cytoplasm</keyword>
<keyword evidence="13" id="KW-1185">Reference proteome</keyword>
<dbReference type="Gene3D" id="1.20.5.190">
    <property type="match status" value="1"/>
</dbReference>
<evidence type="ECO:0000256" key="1">
    <source>
        <dbReference type="ARBA" id="ARBA00004611"/>
    </source>
</evidence>
<dbReference type="GO" id="GO:0007288">
    <property type="term" value="P:sperm axoneme assembly"/>
    <property type="evidence" value="ECO:0007669"/>
    <property type="project" value="TreeGrafter"/>
</dbReference>
<evidence type="ECO:0000256" key="4">
    <source>
        <dbReference type="ARBA" id="ARBA00022490"/>
    </source>
</evidence>
<evidence type="ECO:0000256" key="11">
    <source>
        <dbReference type="SAM" id="MobiDB-lite"/>
    </source>
</evidence>
<keyword evidence="7" id="KW-0206">Cytoskeleton</keyword>
<dbReference type="GO" id="GO:0005737">
    <property type="term" value="C:cytoplasm"/>
    <property type="evidence" value="ECO:0007669"/>
    <property type="project" value="TreeGrafter"/>
</dbReference>
<dbReference type="Pfam" id="PF00612">
    <property type="entry name" value="IQ"/>
    <property type="match status" value="1"/>
</dbReference>
<organism evidence="12 13">
    <name type="scientific">Scleropages formosus</name>
    <name type="common">Asian bonytongue</name>
    <name type="synonym">Osteoglossum formosum</name>
    <dbReference type="NCBI Taxonomy" id="113540"/>
    <lineage>
        <taxon>Eukaryota</taxon>
        <taxon>Metazoa</taxon>
        <taxon>Chordata</taxon>
        <taxon>Craniata</taxon>
        <taxon>Vertebrata</taxon>
        <taxon>Euteleostomi</taxon>
        <taxon>Actinopterygii</taxon>
        <taxon>Neopterygii</taxon>
        <taxon>Teleostei</taxon>
        <taxon>Osteoglossocephala</taxon>
        <taxon>Osteoglossomorpha</taxon>
        <taxon>Osteoglossiformes</taxon>
        <taxon>Osteoglossidae</taxon>
        <taxon>Scleropages</taxon>
    </lineage>
</organism>
<gene>
    <name evidence="12" type="primary">iqcg</name>
</gene>
<dbReference type="OrthoDB" id="10254713at2759"/>
<proteinExistence type="inferred from homology"/>
<evidence type="ECO:0000256" key="8">
    <source>
        <dbReference type="ARBA" id="ARBA00023273"/>
    </source>
</evidence>
<reference evidence="12" key="2">
    <citation type="submission" date="2025-08" db="UniProtKB">
        <authorList>
            <consortium name="Ensembl"/>
        </authorList>
    </citation>
    <scope>IDENTIFICATION</scope>
</reference>
<dbReference type="PANTHER" id="PTHR14871:SF1">
    <property type="entry name" value="DYNEIN REGULATORY COMPLEX PROTEIN 9"/>
    <property type="match status" value="1"/>
</dbReference>
<reference evidence="12 13" key="1">
    <citation type="submission" date="2019-04" db="EMBL/GenBank/DDBJ databases">
        <authorList>
            <consortium name="Wellcome Sanger Institute Data Sharing"/>
        </authorList>
    </citation>
    <scope>NUCLEOTIDE SEQUENCE [LARGE SCALE GENOMIC DNA]</scope>
</reference>
<dbReference type="GO" id="GO:0036126">
    <property type="term" value="C:sperm flagellum"/>
    <property type="evidence" value="ECO:0007669"/>
    <property type="project" value="TreeGrafter"/>
</dbReference>
<dbReference type="SMART" id="SM00015">
    <property type="entry name" value="IQ"/>
    <property type="match status" value="1"/>
</dbReference>
<sequence>MSSPWPREQQLRLSTVLMDCVEQLTALGRIMLHSGRACPAAGPPSEVSTAARVCGIPRQFVAQVISDVAEELRESGTFHTLLETVGRERKKAAHLQDLIRREEEGRGKMKALQRQLLDIRKEKALELQREEMIAHLKDQLQQMKAKTTLEKKYVKNSSELMVYQGQKFNAHKEKQLEDDIKHLQEKIKEEKRVHKEMEGFLKEHQTQLVQKLEMWMERYDTETDIKALPPCKQTASVFQYQESEQVVITDRLEKEEQRRLQEKEERERKAAVKIQAWWRGTCVRQGLGPYGKGTKGPKGSKGSKDKKTKEAKKEKKK</sequence>
<keyword evidence="6" id="KW-0969">Cilium</keyword>
<dbReference type="InterPro" id="IPR042618">
    <property type="entry name" value="IQCG"/>
</dbReference>
<feature type="compositionally biased region" description="Basic and acidic residues" evidence="11">
    <location>
        <begin position="302"/>
        <end position="317"/>
    </location>
</feature>
<evidence type="ECO:0000256" key="9">
    <source>
        <dbReference type="ARBA" id="ARBA00032183"/>
    </source>
</evidence>
<comment type="similarity">
    <text evidence="2">Belongs to the DRC9 family.</text>
</comment>
<feature type="coiled-coil region" evidence="10">
    <location>
        <begin position="95"/>
        <end position="129"/>
    </location>
</feature>
<keyword evidence="5" id="KW-0282">Flagellum</keyword>
<evidence type="ECO:0000256" key="6">
    <source>
        <dbReference type="ARBA" id="ARBA00023069"/>
    </source>
</evidence>
<dbReference type="PANTHER" id="PTHR14871">
    <property type="entry name" value="DYNEIN REGULATORY COMPLEX PROTEIN 9"/>
    <property type="match status" value="1"/>
</dbReference>
<dbReference type="InterPro" id="IPR000048">
    <property type="entry name" value="IQ_motif_EF-hand-BS"/>
</dbReference>
<dbReference type="AlphaFoldDB" id="A0A8C9S1F8"/>
<reference evidence="12" key="3">
    <citation type="submission" date="2025-09" db="UniProtKB">
        <authorList>
            <consortium name="Ensembl"/>
        </authorList>
    </citation>
    <scope>IDENTIFICATION</scope>
</reference>
<evidence type="ECO:0000256" key="10">
    <source>
        <dbReference type="SAM" id="Coils"/>
    </source>
</evidence>
<evidence type="ECO:0000256" key="3">
    <source>
        <dbReference type="ARBA" id="ARBA00013738"/>
    </source>
</evidence>
<keyword evidence="10" id="KW-0175">Coiled coil</keyword>
<evidence type="ECO:0000313" key="12">
    <source>
        <dbReference type="Ensembl" id="ENSSFOP00015028077.1"/>
    </source>
</evidence>
<dbReference type="CDD" id="cd23766">
    <property type="entry name" value="IQCG"/>
    <property type="match status" value="1"/>
</dbReference>
<comment type="subcellular location">
    <subcellularLocation>
        <location evidence="1">Cytoplasm</location>
        <location evidence="1">Cytoskeleton</location>
        <location evidence="1">Flagellum axoneme</location>
    </subcellularLocation>
</comment>
<evidence type="ECO:0000256" key="5">
    <source>
        <dbReference type="ARBA" id="ARBA00022846"/>
    </source>
</evidence>
<evidence type="ECO:0000313" key="13">
    <source>
        <dbReference type="Proteomes" id="UP000694397"/>
    </source>
</evidence>
<dbReference type="PROSITE" id="PS50096">
    <property type="entry name" value="IQ"/>
    <property type="match status" value="1"/>
</dbReference>
<accession>A0A8C9S1F8</accession>
<evidence type="ECO:0000256" key="7">
    <source>
        <dbReference type="ARBA" id="ARBA00023212"/>
    </source>
</evidence>
<evidence type="ECO:0000256" key="2">
    <source>
        <dbReference type="ARBA" id="ARBA00008222"/>
    </source>
</evidence>
<dbReference type="Ensembl" id="ENSSFOT00015028390.2">
    <property type="protein sequence ID" value="ENSSFOP00015028077.1"/>
    <property type="gene ID" value="ENSSFOG00015018008.2"/>
</dbReference>
<dbReference type="Proteomes" id="UP000694397">
    <property type="component" value="Chromosome 10"/>
</dbReference>
<feature type="region of interest" description="Disordered" evidence="11">
    <location>
        <begin position="284"/>
        <end position="317"/>
    </location>
</feature>